<reference evidence="8 9" key="1">
    <citation type="submission" date="2017-02" db="EMBL/GenBank/DDBJ databases">
        <authorList>
            <person name="Peterson S.W."/>
        </authorList>
    </citation>
    <scope>NUCLEOTIDE SEQUENCE [LARGE SCALE GENOMIC DNA]</scope>
    <source>
        <strain evidence="8 9">ATCC 700135</strain>
    </source>
</reference>
<dbReference type="InterPro" id="IPR014721">
    <property type="entry name" value="Ribsml_uS5_D2-typ_fold_subgr"/>
</dbReference>
<evidence type="ECO:0000313" key="9">
    <source>
        <dbReference type="Proteomes" id="UP000189956"/>
    </source>
</evidence>
<dbReference type="GO" id="GO:0000049">
    <property type="term" value="F:tRNA binding"/>
    <property type="evidence" value="ECO:0007669"/>
    <property type="project" value="UniProtKB-UniRule"/>
</dbReference>
<dbReference type="HAMAP" id="MF_00227">
    <property type="entry name" value="RNase_P"/>
    <property type="match status" value="1"/>
</dbReference>
<organism evidence="8 9">
    <name type="scientific">Porphyromonas cangingivalis</name>
    <dbReference type="NCBI Taxonomy" id="36874"/>
    <lineage>
        <taxon>Bacteria</taxon>
        <taxon>Pseudomonadati</taxon>
        <taxon>Bacteroidota</taxon>
        <taxon>Bacteroidia</taxon>
        <taxon>Bacteroidales</taxon>
        <taxon>Porphyromonadaceae</taxon>
        <taxon>Porphyromonas</taxon>
    </lineage>
</organism>
<dbReference type="EC" id="3.1.26.5" evidence="7"/>
<evidence type="ECO:0000256" key="5">
    <source>
        <dbReference type="ARBA" id="ARBA00022801"/>
    </source>
</evidence>
<evidence type="ECO:0000256" key="2">
    <source>
        <dbReference type="ARBA" id="ARBA00022694"/>
    </source>
</evidence>
<dbReference type="Pfam" id="PF00825">
    <property type="entry name" value="Ribonuclease_P"/>
    <property type="match status" value="1"/>
</dbReference>
<name>A0A1T4K3K8_PORCN</name>
<comment type="catalytic activity">
    <reaction evidence="7">
        <text>Endonucleolytic cleavage of RNA, removing 5'-extranucleotides from tRNA precursor.</text>
        <dbReference type="EC" id="3.1.26.5"/>
    </reaction>
</comment>
<evidence type="ECO:0000256" key="7">
    <source>
        <dbReference type="HAMAP-Rule" id="MF_00227"/>
    </source>
</evidence>
<dbReference type="InterPro" id="IPR020568">
    <property type="entry name" value="Ribosomal_Su5_D2-typ_SF"/>
</dbReference>
<comment type="subunit">
    <text evidence="7">Consists of a catalytic RNA component (M1 or rnpB) and a protein subunit.</text>
</comment>
<sequence>MSLQHPSITVMGKMKPNGLSKEERLYLNREVEALFASRKSFSAFPFRIIIQTEEVCEGGVKILVSIPKKRLKHATDRNTMKRRTRESYRTNKSAIVAFARENGLVIRIGFLYIANELTQSDKVLRSVQYALDKIVSVLNE</sequence>
<dbReference type="InterPro" id="IPR020539">
    <property type="entry name" value="RNase_P_CS"/>
</dbReference>
<dbReference type="SUPFAM" id="SSF54211">
    <property type="entry name" value="Ribosomal protein S5 domain 2-like"/>
    <property type="match status" value="1"/>
</dbReference>
<keyword evidence="5 7" id="KW-0378">Hydrolase</keyword>
<dbReference type="Proteomes" id="UP000189956">
    <property type="component" value="Unassembled WGS sequence"/>
</dbReference>
<keyword evidence="6 7" id="KW-0694">RNA-binding</keyword>
<evidence type="ECO:0000256" key="4">
    <source>
        <dbReference type="ARBA" id="ARBA00022759"/>
    </source>
</evidence>
<dbReference type="GO" id="GO:0004526">
    <property type="term" value="F:ribonuclease P activity"/>
    <property type="evidence" value="ECO:0007669"/>
    <property type="project" value="UniProtKB-UniRule"/>
</dbReference>
<accession>A0A1T4K3K8</accession>
<keyword evidence="4 7" id="KW-0255">Endonuclease</keyword>
<keyword evidence="2 7" id="KW-0819">tRNA processing</keyword>
<protein>
    <recommendedName>
        <fullName evidence="7">Ribonuclease P protein component</fullName>
        <shortName evidence="7">RNase P protein</shortName>
        <shortName evidence="7">RNaseP protein</shortName>
        <ecNumber evidence="7">3.1.26.5</ecNumber>
    </recommendedName>
    <alternativeName>
        <fullName evidence="7">Protein C5</fullName>
    </alternativeName>
</protein>
<evidence type="ECO:0000256" key="1">
    <source>
        <dbReference type="ARBA" id="ARBA00002663"/>
    </source>
</evidence>
<evidence type="ECO:0000256" key="3">
    <source>
        <dbReference type="ARBA" id="ARBA00022722"/>
    </source>
</evidence>
<dbReference type="InterPro" id="IPR000100">
    <property type="entry name" value="RNase_P"/>
</dbReference>
<comment type="similarity">
    <text evidence="7">Belongs to the RnpA family.</text>
</comment>
<evidence type="ECO:0000313" key="8">
    <source>
        <dbReference type="EMBL" id="SJZ36895.1"/>
    </source>
</evidence>
<evidence type="ECO:0000256" key="6">
    <source>
        <dbReference type="ARBA" id="ARBA00022884"/>
    </source>
</evidence>
<dbReference type="PROSITE" id="PS00648">
    <property type="entry name" value="RIBONUCLEASE_P"/>
    <property type="match status" value="1"/>
</dbReference>
<proteinExistence type="inferred from homology"/>
<dbReference type="AlphaFoldDB" id="A0A1T4K3K8"/>
<gene>
    <name evidence="7" type="primary">rnpA</name>
    <name evidence="8" type="ORF">SAMN02745205_00543</name>
</gene>
<keyword evidence="3 7" id="KW-0540">Nuclease</keyword>
<comment type="function">
    <text evidence="1 7">RNaseP catalyzes the removal of the 5'-leader sequence from pre-tRNA to produce the mature 5'-terminus. It can also cleave other RNA substrates such as 4.5S RNA. The protein component plays an auxiliary but essential role in vivo by binding to the 5'-leader sequence and broadening the substrate specificity of the ribozyme.</text>
</comment>
<dbReference type="EMBL" id="FUWL01000004">
    <property type="protein sequence ID" value="SJZ36895.1"/>
    <property type="molecule type" value="Genomic_DNA"/>
</dbReference>
<dbReference type="Gene3D" id="3.30.230.10">
    <property type="match status" value="1"/>
</dbReference>
<dbReference type="GO" id="GO:0001682">
    <property type="term" value="P:tRNA 5'-leader removal"/>
    <property type="evidence" value="ECO:0007669"/>
    <property type="project" value="UniProtKB-UniRule"/>
</dbReference>